<gene>
    <name evidence="3" type="primary">wcaB</name>
    <name evidence="3" type="ordered locus">BURPS1710b_3267</name>
</gene>
<reference evidence="3 4" key="1">
    <citation type="submission" date="2005-09" db="EMBL/GenBank/DDBJ databases">
        <authorList>
            <person name="Woods D.E."/>
            <person name="Nierman W.C."/>
        </authorList>
    </citation>
    <scope>NUCLEOTIDE SEQUENCE [LARGE SCALE GENOMIC DNA]</scope>
    <source>
        <strain evidence="3 4">1710b</strain>
    </source>
</reference>
<organism evidence="3 4">
    <name type="scientific">Burkholderia pseudomallei (strain 1710b)</name>
    <dbReference type="NCBI Taxonomy" id="320372"/>
    <lineage>
        <taxon>Bacteria</taxon>
        <taxon>Pseudomonadati</taxon>
        <taxon>Pseudomonadota</taxon>
        <taxon>Betaproteobacteria</taxon>
        <taxon>Burkholderiales</taxon>
        <taxon>Burkholderiaceae</taxon>
        <taxon>Burkholderia</taxon>
        <taxon>pseudomallei group</taxon>
    </lineage>
</organism>
<dbReference type="EnsemblBacteria" id="ABA50371">
    <property type="protein sequence ID" value="ABA50371"/>
    <property type="gene ID" value="BURPS1710b_3267"/>
</dbReference>
<evidence type="ECO:0000313" key="3">
    <source>
        <dbReference type="EMBL" id="ABA50371.1"/>
    </source>
</evidence>
<dbReference type="GO" id="GO:0005737">
    <property type="term" value="C:cytoplasm"/>
    <property type="evidence" value="ECO:0007669"/>
    <property type="project" value="InterPro"/>
</dbReference>
<protein>
    <submittedName>
        <fullName evidence="3">Serine O-acetyltransferase</fullName>
    </submittedName>
</protein>
<dbReference type="CDD" id="cd03354">
    <property type="entry name" value="LbH_SAT"/>
    <property type="match status" value="1"/>
</dbReference>
<evidence type="ECO:0000256" key="2">
    <source>
        <dbReference type="ARBA" id="ARBA00023315"/>
    </source>
</evidence>
<dbReference type="KEGG" id="bpm:BURPS1710b_3267"/>
<dbReference type="Gene3D" id="2.160.10.10">
    <property type="entry name" value="Hexapeptide repeat proteins"/>
    <property type="match status" value="1"/>
</dbReference>
<proteinExistence type="predicted"/>
<evidence type="ECO:0000256" key="1">
    <source>
        <dbReference type="ARBA" id="ARBA00022679"/>
    </source>
</evidence>
<sequence>MFFRIANYLACRSRLTLALGAPVIALYIVVCDWIMGIEIPVKTKIGKGLTLYHGTGLVINGYCEIGERCVIRHGVTIGNTLRPDGTYSGVPSVGDDVEFGAHSIALGEIRIGHRARVGAGAVLLRDVPDGGVAVGVPARVLENGKEQSAA</sequence>
<dbReference type="Proteomes" id="UP000002700">
    <property type="component" value="Chromosome I"/>
</dbReference>
<dbReference type="EMBL" id="CP000124">
    <property type="protein sequence ID" value="ABA50371.1"/>
    <property type="molecule type" value="Genomic_DNA"/>
</dbReference>
<name>Q3JP65_BURP1</name>
<dbReference type="GO" id="GO:0006535">
    <property type="term" value="P:cysteine biosynthetic process from serine"/>
    <property type="evidence" value="ECO:0007669"/>
    <property type="project" value="InterPro"/>
</dbReference>
<dbReference type="GO" id="GO:0009001">
    <property type="term" value="F:serine O-acetyltransferase activity"/>
    <property type="evidence" value="ECO:0007669"/>
    <property type="project" value="InterPro"/>
</dbReference>
<dbReference type="AlphaFoldDB" id="Q3JP65"/>
<dbReference type="PANTHER" id="PTHR42811">
    <property type="entry name" value="SERINE ACETYLTRANSFERASE"/>
    <property type="match status" value="1"/>
</dbReference>
<dbReference type="InterPro" id="IPR011004">
    <property type="entry name" value="Trimer_LpxA-like_sf"/>
</dbReference>
<dbReference type="InterPro" id="IPR005881">
    <property type="entry name" value="Ser_O-AcTrfase"/>
</dbReference>
<accession>Q3JP65</accession>
<dbReference type="SUPFAM" id="SSF51161">
    <property type="entry name" value="Trimeric LpxA-like enzymes"/>
    <property type="match status" value="1"/>
</dbReference>
<keyword evidence="2" id="KW-0012">Acyltransferase</keyword>
<dbReference type="HOGENOM" id="CLU_051638_10_2_4"/>
<dbReference type="InterPro" id="IPR045304">
    <property type="entry name" value="LbH_SAT"/>
</dbReference>
<keyword evidence="1 3" id="KW-0808">Transferase</keyword>
<evidence type="ECO:0000313" key="4">
    <source>
        <dbReference type="Proteomes" id="UP000002700"/>
    </source>
</evidence>
<dbReference type="PIRSF" id="PIRSF000441">
    <property type="entry name" value="CysE"/>
    <property type="match status" value="1"/>
</dbReference>